<evidence type="ECO:0000313" key="7">
    <source>
        <dbReference type="Proteomes" id="UP001161757"/>
    </source>
</evidence>
<evidence type="ECO:0000313" key="6">
    <source>
        <dbReference type="EMBL" id="KAJ8991242.1"/>
    </source>
</evidence>
<dbReference type="Proteomes" id="UP001161757">
    <property type="component" value="Unassembled WGS sequence"/>
</dbReference>
<dbReference type="InterPro" id="IPR024688">
    <property type="entry name" value="Mac_dom"/>
</dbReference>
<dbReference type="AlphaFoldDB" id="A0AAN6EWQ0"/>
<comment type="caution">
    <text evidence="6">The sequence shown here is derived from an EMBL/GenBank/DDBJ whole genome shotgun (WGS) entry which is preliminary data.</text>
</comment>
<dbReference type="Gene3D" id="2.160.10.10">
    <property type="entry name" value="Hexapeptide repeat proteins"/>
    <property type="match status" value="1"/>
</dbReference>
<dbReference type="InterPro" id="IPR001451">
    <property type="entry name" value="Hexapep"/>
</dbReference>
<dbReference type="SMART" id="SM01266">
    <property type="entry name" value="Mac"/>
    <property type="match status" value="1"/>
</dbReference>
<feature type="domain" description="Maltose/galactoside acetyltransferase" evidence="5">
    <location>
        <begin position="27"/>
        <end position="88"/>
    </location>
</feature>
<reference evidence="6" key="1">
    <citation type="submission" date="2023-01" db="EMBL/GenBank/DDBJ databases">
        <title>Exophiala dermititidis isolated from Cystic Fibrosis Patient.</title>
        <authorList>
            <person name="Kurbessoian T."/>
            <person name="Crocker A."/>
            <person name="Murante D."/>
            <person name="Hogan D.A."/>
            <person name="Stajich J.E."/>
        </authorList>
    </citation>
    <scope>NUCLEOTIDE SEQUENCE</scope>
    <source>
        <strain evidence="6">Ex8</strain>
    </source>
</reference>
<feature type="region of interest" description="Disordered" evidence="4">
    <location>
        <begin position="215"/>
        <end position="234"/>
    </location>
</feature>
<gene>
    <name evidence="6" type="ORF">HRR80_004587</name>
</gene>
<evidence type="ECO:0000256" key="1">
    <source>
        <dbReference type="ARBA" id="ARBA00007274"/>
    </source>
</evidence>
<dbReference type="PANTHER" id="PTHR23416">
    <property type="entry name" value="SIALIC ACID SYNTHASE-RELATED"/>
    <property type="match status" value="1"/>
</dbReference>
<dbReference type="InterPro" id="IPR051159">
    <property type="entry name" value="Hexapeptide_acetyltransf"/>
</dbReference>
<evidence type="ECO:0000256" key="3">
    <source>
        <dbReference type="ARBA" id="ARBA00023315"/>
    </source>
</evidence>
<dbReference type="Pfam" id="PF12464">
    <property type="entry name" value="Mac"/>
    <property type="match status" value="1"/>
</dbReference>
<sequence>MGPATEKSPDLIQLARSFNHIPWCDEFERMISGMLYNPNHPDLVRARVRCRNVSEDYNRFSARTLDSPDQIFDARLKLLKEIVGGVGEGTFVEAPFTPDYGCNVVIGRDCFFNFNLTILDTSLVIIGDRVQMGPGVSIYTATHETSILSRRKYVEFGLPVRIGDDCWIGGQAIILPGVTIGQGCTIGAGSVVTKDVPDFSVAVGSPCRVIRTVQSAEEEEADENNPYRNMTREF</sequence>
<keyword evidence="2" id="KW-0808">Transferase</keyword>
<dbReference type="Pfam" id="PF14602">
    <property type="entry name" value="Hexapep_2"/>
    <property type="match status" value="1"/>
</dbReference>
<dbReference type="InterPro" id="IPR011004">
    <property type="entry name" value="Trimer_LpxA-like_sf"/>
</dbReference>
<dbReference type="FunFam" id="2.160.10.10:FF:000025">
    <property type="entry name" value="Hexapeptide-repeat containing-acetyltransferase"/>
    <property type="match status" value="1"/>
</dbReference>
<organism evidence="6 7">
    <name type="scientific">Exophiala dermatitidis</name>
    <name type="common">Black yeast-like fungus</name>
    <name type="synonym">Wangiella dermatitidis</name>
    <dbReference type="NCBI Taxonomy" id="5970"/>
    <lineage>
        <taxon>Eukaryota</taxon>
        <taxon>Fungi</taxon>
        <taxon>Dikarya</taxon>
        <taxon>Ascomycota</taxon>
        <taxon>Pezizomycotina</taxon>
        <taxon>Eurotiomycetes</taxon>
        <taxon>Chaetothyriomycetidae</taxon>
        <taxon>Chaetothyriales</taxon>
        <taxon>Herpotrichiellaceae</taxon>
        <taxon>Exophiala</taxon>
    </lineage>
</organism>
<dbReference type="CDD" id="cd03357">
    <property type="entry name" value="LbH_MAT_GAT"/>
    <property type="match status" value="1"/>
</dbReference>
<comment type="similarity">
    <text evidence="1">Belongs to the transferase hexapeptide repeat family.</text>
</comment>
<evidence type="ECO:0000256" key="4">
    <source>
        <dbReference type="SAM" id="MobiDB-lite"/>
    </source>
</evidence>
<dbReference type="EMBL" id="JAJGCB010000008">
    <property type="protein sequence ID" value="KAJ8991242.1"/>
    <property type="molecule type" value="Genomic_DNA"/>
</dbReference>
<keyword evidence="3" id="KW-0012">Acyltransferase</keyword>
<protein>
    <recommendedName>
        <fullName evidence="5">Maltose/galactoside acetyltransferase domain-containing protein</fullName>
    </recommendedName>
</protein>
<accession>A0AAN6EWQ0</accession>
<evidence type="ECO:0000256" key="2">
    <source>
        <dbReference type="ARBA" id="ARBA00022679"/>
    </source>
</evidence>
<dbReference type="GO" id="GO:0008374">
    <property type="term" value="F:O-acyltransferase activity"/>
    <property type="evidence" value="ECO:0007669"/>
    <property type="project" value="TreeGrafter"/>
</dbReference>
<proteinExistence type="inferred from homology"/>
<name>A0AAN6EWQ0_EXODE</name>
<dbReference type="SUPFAM" id="SSF51161">
    <property type="entry name" value="Trimeric LpxA-like enzymes"/>
    <property type="match status" value="1"/>
</dbReference>
<dbReference type="PANTHER" id="PTHR23416:SF23">
    <property type="entry name" value="ACETYLTRANSFERASE C18B11.09C-RELATED"/>
    <property type="match status" value="1"/>
</dbReference>
<dbReference type="GO" id="GO:0016407">
    <property type="term" value="F:acetyltransferase activity"/>
    <property type="evidence" value="ECO:0007669"/>
    <property type="project" value="InterPro"/>
</dbReference>
<evidence type="ECO:0000259" key="5">
    <source>
        <dbReference type="SMART" id="SM01266"/>
    </source>
</evidence>